<sequence>MSGGVYGGDEVGALVFDPGHYSLRAGFAGEELPKVSKMPHAYFNIAQNIRHFCFSRPKSRAPSAISSRIRQFRCRRTKIGQRAALKTSLIKIEDFEMFDNVLEYAFKYFNAESNLHPVLMSEDPLNTKAKRERTAEILFEKYNVPAFYLCKTAVLATFANNRPSGLVVDSGATHTTAVPVYDGYVLTKGIVKTPLGGDAMTNQCKVFLDEANIDVVPSYMIGSKEPVAENAPARWTKKSNLAQVTKSYHNQMCKEVIQDFQASVLQVNDTPYDSEIINIG</sequence>
<organism evidence="2 3">
    <name type="scientific">Romanomermis culicivorax</name>
    <name type="common">Nematode worm</name>
    <dbReference type="NCBI Taxonomy" id="13658"/>
    <lineage>
        <taxon>Eukaryota</taxon>
        <taxon>Metazoa</taxon>
        <taxon>Ecdysozoa</taxon>
        <taxon>Nematoda</taxon>
        <taxon>Enoplea</taxon>
        <taxon>Dorylaimia</taxon>
        <taxon>Mermithida</taxon>
        <taxon>Mermithoidea</taxon>
        <taxon>Mermithidae</taxon>
        <taxon>Romanomermis</taxon>
    </lineage>
</organism>
<dbReference type="InterPro" id="IPR043129">
    <property type="entry name" value="ATPase_NBD"/>
</dbReference>
<dbReference type="SUPFAM" id="SSF53067">
    <property type="entry name" value="Actin-like ATPase domain"/>
    <property type="match status" value="2"/>
</dbReference>
<dbReference type="Pfam" id="PF00022">
    <property type="entry name" value="Actin"/>
    <property type="match status" value="1"/>
</dbReference>
<dbReference type="InterPro" id="IPR004000">
    <property type="entry name" value="Actin"/>
</dbReference>
<dbReference type="Proteomes" id="UP000887565">
    <property type="component" value="Unplaced"/>
</dbReference>
<dbReference type="Gene3D" id="3.30.420.40">
    <property type="match status" value="2"/>
</dbReference>
<comment type="similarity">
    <text evidence="1">Belongs to the actin family.</text>
</comment>
<accession>A0A915J5I8</accession>
<dbReference type="WBParaSite" id="nRc.2.0.1.t21405-RA">
    <property type="protein sequence ID" value="nRc.2.0.1.t21405-RA"/>
    <property type="gene ID" value="nRc.2.0.1.g21405"/>
</dbReference>
<evidence type="ECO:0000313" key="2">
    <source>
        <dbReference type="Proteomes" id="UP000887565"/>
    </source>
</evidence>
<dbReference type="PANTHER" id="PTHR11937">
    <property type="entry name" value="ACTIN"/>
    <property type="match status" value="1"/>
</dbReference>
<evidence type="ECO:0000256" key="1">
    <source>
        <dbReference type="RuleBase" id="RU000487"/>
    </source>
</evidence>
<proteinExistence type="inferred from homology"/>
<name>A0A915J5I8_ROMCU</name>
<dbReference type="OMA" id="NITPHTH"/>
<keyword evidence="2" id="KW-1185">Reference proteome</keyword>
<dbReference type="SMART" id="SM00268">
    <property type="entry name" value="ACTIN"/>
    <property type="match status" value="1"/>
</dbReference>
<evidence type="ECO:0000313" key="3">
    <source>
        <dbReference type="WBParaSite" id="nRc.2.0.1.t21405-RA"/>
    </source>
</evidence>
<protein>
    <submittedName>
        <fullName evidence="3">Actin</fullName>
    </submittedName>
</protein>
<reference evidence="3" key="1">
    <citation type="submission" date="2022-11" db="UniProtKB">
        <authorList>
            <consortium name="WormBaseParasite"/>
        </authorList>
    </citation>
    <scope>IDENTIFICATION</scope>
</reference>
<dbReference type="AlphaFoldDB" id="A0A915J5I8"/>
<dbReference type="Gene3D" id="3.90.640.10">
    <property type="entry name" value="Actin, Chain A, domain 4"/>
    <property type="match status" value="1"/>
</dbReference>